<evidence type="ECO:0000313" key="2">
    <source>
        <dbReference type="Proteomes" id="UP001519291"/>
    </source>
</evidence>
<keyword evidence="2" id="KW-1185">Reference proteome</keyword>
<dbReference type="EMBL" id="JAGIOH010000001">
    <property type="protein sequence ID" value="MBP2402770.1"/>
    <property type="molecule type" value="Genomic_DNA"/>
</dbReference>
<evidence type="ECO:0008006" key="3">
    <source>
        <dbReference type="Google" id="ProtNLM"/>
    </source>
</evidence>
<organism evidence="1 2">
    <name type="scientific">Streptomyces syringium</name>
    <dbReference type="NCBI Taxonomy" id="76729"/>
    <lineage>
        <taxon>Bacteria</taxon>
        <taxon>Bacillati</taxon>
        <taxon>Actinomycetota</taxon>
        <taxon>Actinomycetes</taxon>
        <taxon>Kitasatosporales</taxon>
        <taxon>Streptomycetaceae</taxon>
        <taxon>Streptomyces</taxon>
    </lineage>
</organism>
<sequence length="106" mass="11331">MAKRIVLTNPDSGRSVSASTGDDIEVRLTHYRERGLNYSWDVPQSSDSAVLRRTSGGSTPAGDATAIFTGEKAGTVTLSAARRCRPDPGNICPLVISPWRVTVTVQ</sequence>
<protein>
    <recommendedName>
        <fullName evidence="3">Chagasin family peptidase inhibitor I42</fullName>
    </recommendedName>
</protein>
<dbReference type="Proteomes" id="UP001519291">
    <property type="component" value="Unassembled WGS sequence"/>
</dbReference>
<gene>
    <name evidence="1" type="ORF">JO379_002239</name>
</gene>
<comment type="caution">
    <text evidence="1">The sequence shown here is derived from an EMBL/GenBank/DDBJ whole genome shotgun (WGS) entry which is preliminary data.</text>
</comment>
<dbReference type="GeneID" id="91569102"/>
<name>A0ABS4Y2I3_9ACTN</name>
<evidence type="ECO:0000313" key="1">
    <source>
        <dbReference type="EMBL" id="MBP2402770.1"/>
    </source>
</evidence>
<accession>A0ABS4Y2I3</accession>
<dbReference type="RefSeq" id="WP_209514806.1">
    <property type="nucleotide sequence ID" value="NZ_JAGIOH010000001.1"/>
</dbReference>
<reference evidence="1 2" key="1">
    <citation type="submission" date="2021-03" db="EMBL/GenBank/DDBJ databases">
        <title>Sequencing the genomes of 1000 actinobacteria strains.</title>
        <authorList>
            <person name="Klenk H.-P."/>
        </authorList>
    </citation>
    <scope>NUCLEOTIDE SEQUENCE [LARGE SCALE GENOMIC DNA]</scope>
    <source>
        <strain evidence="1 2">DSM 41480</strain>
    </source>
</reference>
<proteinExistence type="predicted"/>